<organism evidence="1 2">
    <name type="scientific">Rhodococcus phage Whack</name>
    <dbReference type="NCBI Taxonomy" id="2591132"/>
    <lineage>
        <taxon>Viruses</taxon>
        <taxon>Duplodnaviria</taxon>
        <taxon>Heunggongvirae</taxon>
        <taxon>Uroviricota</taxon>
        <taxon>Caudoviricetes</taxon>
        <taxon>Whackvirus</taxon>
        <taxon>Whackvirus whack</taxon>
    </lineage>
</organism>
<evidence type="ECO:0000313" key="1">
    <source>
        <dbReference type="EMBL" id="QDM57105.1"/>
    </source>
</evidence>
<dbReference type="EMBL" id="MK967393">
    <property type="protein sequence ID" value="QDM57105.1"/>
    <property type="molecule type" value="Genomic_DNA"/>
</dbReference>
<dbReference type="GeneID" id="55618853"/>
<proteinExistence type="predicted"/>
<sequence>MTDSTSPARDGNEAGIPLTRDDIVSAVTEALQSVTIQTESKPFTAVNYTINTSDMTFPGLDAFSDKASTAADRGVRKVSPHRRIDVTPEILEAVAEFLFDTGVETPMINNLRSIAGCLRADLDDPVDVAPTATDLALDELGKKLAEALEDESERKLVFHSAQRTQVIAAKRLEDASSAVLEIEKQIRRHVTGEQS</sequence>
<dbReference type="KEGG" id="vg:55618853"/>
<name>A0A515MKA3_9CAUD</name>
<protein>
    <submittedName>
        <fullName evidence="1">Uncharacterized protein</fullName>
    </submittedName>
</protein>
<evidence type="ECO:0000313" key="2">
    <source>
        <dbReference type="Proteomes" id="UP000319882"/>
    </source>
</evidence>
<dbReference type="Proteomes" id="UP000319882">
    <property type="component" value="Segment"/>
</dbReference>
<dbReference type="RefSeq" id="YP_009848432.1">
    <property type="nucleotide sequence ID" value="NC_048784.1"/>
</dbReference>
<accession>A0A515MKA3</accession>
<reference evidence="1 2" key="1">
    <citation type="submission" date="2019-05" db="EMBL/GenBank/DDBJ databases">
        <authorList>
            <person name="Beaulieu J."/>
            <person name="Cox M."/>
            <person name="Nazim E."/>
            <person name="Robinson Z."/>
            <person name="Molloy S.D."/>
            <person name="Garlena R.A."/>
            <person name="Russell D.A."/>
            <person name="Pope W.H."/>
            <person name="Jacobs-Sera D."/>
            <person name="Hatfull G.F."/>
        </authorList>
    </citation>
    <scope>NUCLEOTIDE SEQUENCE [LARGE SCALE GENOMIC DNA]</scope>
</reference>
<keyword evidence="2" id="KW-1185">Reference proteome</keyword>
<gene>
    <name evidence="1" type="primary">42</name>
    <name evidence="1" type="ORF">SEA_WHACK_42</name>
</gene>